<dbReference type="AlphaFoldDB" id="A0A7R7XVP0"/>
<dbReference type="KEGG" id="apuu:APUU_70176A"/>
<dbReference type="GO" id="GO:0016616">
    <property type="term" value="F:oxidoreductase activity, acting on the CH-OH group of donors, NAD or NADP as acceptor"/>
    <property type="evidence" value="ECO:0007669"/>
    <property type="project" value="TreeGrafter"/>
</dbReference>
<dbReference type="PANTHER" id="PTHR10366:SF562">
    <property type="entry name" value="ALDEHYDE REDUCTASE II (AFU_ORTHOLOGUE AFUA_1G11360)"/>
    <property type="match status" value="1"/>
</dbReference>
<dbReference type="Gene3D" id="3.40.50.720">
    <property type="entry name" value="NAD(P)-binding Rossmann-like Domain"/>
    <property type="match status" value="1"/>
</dbReference>
<dbReference type="PANTHER" id="PTHR10366">
    <property type="entry name" value="NAD DEPENDENT EPIMERASE/DEHYDRATASE"/>
    <property type="match status" value="1"/>
</dbReference>
<evidence type="ECO:0000256" key="2">
    <source>
        <dbReference type="ARBA" id="ARBA00023445"/>
    </source>
</evidence>
<dbReference type="EMBL" id="AP024449">
    <property type="protein sequence ID" value="BCS28606.1"/>
    <property type="molecule type" value="Genomic_DNA"/>
</dbReference>
<feature type="domain" description="NAD(P)-binding" evidence="3">
    <location>
        <begin position="18"/>
        <end position="137"/>
    </location>
</feature>
<gene>
    <name evidence="4" type="ORF">APUU_70176A</name>
</gene>
<dbReference type="InterPro" id="IPR036291">
    <property type="entry name" value="NAD(P)-bd_dom_sf"/>
</dbReference>
<evidence type="ECO:0000313" key="4">
    <source>
        <dbReference type="EMBL" id="BCS28606.1"/>
    </source>
</evidence>
<protein>
    <recommendedName>
        <fullName evidence="3">NAD(P)-binding domain-containing protein</fullName>
    </recommendedName>
</protein>
<dbReference type="Pfam" id="PF13460">
    <property type="entry name" value="NAD_binding_10"/>
    <property type="match status" value="1"/>
</dbReference>
<evidence type="ECO:0000256" key="1">
    <source>
        <dbReference type="ARBA" id="ARBA00023002"/>
    </source>
</evidence>
<organism evidence="4 5">
    <name type="scientific">Aspergillus puulaauensis</name>
    <dbReference type="NCBI Taxonomy" id="1220207"/>
    <lineage>
        <taxon>Eukaryota</taxon>
        <taxon>Fungi</taxon>
        <taxon>Dikarya</taxon>
        <taxon>Ascomycota</taxon>
        <taxon>Pezizomycotina</taxon>
        <taxon>Eurotiomycetes</taxon>
        <taxon>Eurotiomycetidae</taxon>
        <taxon>Eurotiales</taxon>
        <taxon>Aspergillaceae</taxon>
        <taxon>Aspergillus</taxon>
    </lineage>
</organism>
<dbReference type="RefSeq" id="XP_041560792.1">
    <property type="nucleotide sequence ID" value="XM_041695020.1"/>
</dbReference>
<reference evidence="4" key="2">
    <citation type="submission" date="2021-02" db="EMBL/GenBank/DDBJ databases">
        <title>Aspergillus puulaauensis MK2 genome sequence.</title>
        <authorList>
            <person name="Futagami T."/>
            <person name="Mori K."/>
            <person name="Kadooka C."/>
            <person name="Tanaka T."/>
        </authorList>
    </citation>
    <scope>NUCLEOTIDE SEQUENCE</scope>
    <source>
        <strain evidence="4">MK2</strain>
    </source>
</reference>
<proteinExistence type="inferred from homology"/>
<dbReference type="GeneID" id="64978603"/>
<dbReference type="OrthoDB" id="2735536at2759"/>
<evidence type="ECO:0000259" key="3">
    <source>
        <dbReference type="Pfam" id="PF13460"/>
    </source>
</evidence>
<dbReference type="Proteomes" id="UP000654913">
    <property type="component" value="Chromosome 7"/>
</dbReference>
<sequence length="341" mass="37564">MLIKDRAIPIGSVVVVVGGNGLIGLETCEKLLQAGYKVRGTVRDVIQHSAWMHNLFDEKWPGQFELVSVVDFEEKGAFDEAFKGAAGVIYASTPVNFHPDPAMVVGPIVRSTINTLEAAAKAGVQRYVLSSSSKAVEATGYDGIPRRLTARMYNWDCLLETSCGPRHDSFEWLLDVYSAGRTVAEIAFWSWIAEHRPSFVANCVVPDGNFGRGLNGATSSNQMLKEALAGDWDSVPMPLGFLCDVEDTARLLVAATAKSSLSNERIFAYHKHLTWDDLRQKVRSIRPELVKGDDQRLRGSYLSSAEGEVNRAEEILKDVGQPGFTSEDSMLQNFLQTCFLL</sequence>
<dbReference type="InterPro" id="IPR016040">
    <property type="entry name" value="NAD(P)-bd_dom"/>
</dbReference>
<evidence type="ECO:0000313" key="5">
    <source>
        <dbReference type="Proteomes" id="UP000654913"/>
    </source>
</evidence>
<accession>A0A7R7XVP0</accession>
<keyword evidence="1" id="KW-0560">Oxidoreductase</keyword>
<dbReference type="SUPFAM" id="SSF51735">
    <property type="entry name" value="NAD(P)-binding Rossmann-fold domains"/>
    <property type="match status" value="1"/>
</dbReference>
<reference evidence="4" key="1">
    <citation type="submission" date="2021-01" db="EMBL/GenBank/DDBJ databases">
        <authorList>
            <consortium name="Aspergillus puulaauensis MK2 genome sequencing consortium"/>
            <person name="Kazuki M."/>
            <person name="Futagami T."/>
        </authorList>
    </citation>
    <scope>NUCLEOTIDE SEQUENCE</scope>
    <source>
        <strain evidence="4">MK2</strain>
    </source>
</reference>
<comment type="similarity">
    <text evidence="2">Belongs to the NAD(P)-dependent epimerase/dehydratase family. Dihydroflavonol-4-reductase subfamily.</text>
</comment>
<dbReference type="InterPro" id="IPR050425">
    <property type="entry name" value="NAD(P)_dehydrat-like"/>
</dbReference>
<name>A0A7R7XVP0_9EURO</name>
<keyword evidence="5" id="KW-1185">Reference proteome</keyword>